<keyword evidence="2" id="KW-1185">Reference proteome</keyword>
<gene>
    <name evidence="1" type="ORF">AN2V17_42490</name>
</gene>
<organism evidence="1 2">
    <name type="scientific">Vallitalea maricola</name>
    <dbReference type="NCBI Taxonomy" id="3074433"/>
    <lineage>
        <taxon>Bacteria</taxon>
        <taxon>Bacillati</taxon>
        <taxon>Bacillota</taxon>
        <taxon>Clostridia</taxon>
        <taxon>Lachnospirales</taxon>
        <taxon>Vallitaleaceae</taxon>
        <taxon>Vallitalea</taxon>
    </lineage>
</organism>
<accession>A0ACB5UPU9</accession>
<dbReference type="Proteomes" id="UP001374599">
    <property type="component" value="Unassembled WGS sequence"/>
</dbReference>
<evidence type="ECO:0000313" key="1">
    <source>
        <dbReference type="EMBL" id="GMQ65007.1"/>
    </source>
</evidence>
<reference evidence="1" key="1">
    <citation type="submission" date="2023-09" db="EMBL/GenBank/DDBJ databases">
        <title>Vallitalea sediminicola and Vallitalea maricola sp. nov., anaerobic bacteria isolated from marine sediment.</title>
        <authorList>
            <person name="Hirano S."/>
            <person name="Maeda A."/>
            <person name="Terahara T."/>
            <person name="Mori K."/>
            <person name="Hamada M."/>
            <person name="Matsumoto R."/>
            <person name="Kobayashi T."/>
        </authorList>
    </citation>
    <scope>NUCLEOTIDE SEQUENCE</scope>
    <source>
        <strain evidence="1">AN17-2</strain>
    </source>
</reference>
<name>A0ACB5UPU9_9FIRM</name>
<sequence>MKNKTKKDILMGNSTSRKVFVTINTILLISITFITILPIIHIISLSFSSTQAAEGGLVGLLPVQFSLKAYESILGKTSFYKALMISVKRVLIGVPFSLLCTILVAYPLSKEKNKFSARKVYVWFFIITMLFNGGLIPTYIIVKSTGIMNKIWALILPSAVSVFNILILMNFFRELPKALEEAALIDGAGHMSILTKIYLPLAKPALATLVLFIFVFHWNSWFDGLMYINKIEKIPLQTYLQQILTMPDTRFMSADQLQELGNASRRTNNAAQIIISTIPIMIIYPFLQKYYTTGLVLGSVKS</sequence>
<proteinExistence type="predicted"/>
<protein>
    <submittedName>
        <fullName evidence="1">Carbohydrate ABC transporter permease</fullName>
    </submittedName>
</protein>
<dbReference type="EMBL" id="BTPU01000092">
    <property type="protein sequence ID" value="GMQ65007.1"/>
    <property type="molecule type" value="Genomic_DNA"/>
</dbReference>
<evidence type="ECO:0000313" key="2">
    <source>
        <dbReference type="Proteomes" id="UP001374599"/>
    </source>
</evidence>
<comment type="caution">
    <text evidence="1">The sequence shown here is derived from an EMBL/GenBank/DDBJ whole genome shotgun (WGS) entry which is preliminary data.</text>
</comment>